<sequence>MNSEDFFSETAMMPFLEYGSARSHAGAVQMKILDFDQATNAYDTYCGLLSMAGDAIKPHLEGKIHDADSDELPRLEAALRKVFREATAFSILLNEEAVEQAPLLVFHPAKDAKLLEAKVRFSIAVKHAVEILSKVDAAKSSVPEN</sequence>
<reference evidence="1" key="1">
    <citation type="submission" date="2019-04" db="EMBL/GenBank/DDBJ databases">
        <title>Whole genome sequencing of cave bacteria.</title>
        <authorList>
            <person name="Gan H.M."/>
            <person name="Barton H."/>
            <person name="Savka M.A."/>
        </authorList>
    </citation>
    <scope>NUCLEOTIDE SEQUENCE [LARGE SCALE GENOMIC DNA]</scope>
    <source>
        <strain evidence="1">LC387</strain>
    </source>
</reference>
<dbReference type="AlphaFoldDB" id="A0A4V6BE96"/>
<accession>A0A4V6BE96</accession>
<name>A0A4V6BE96_9BRAD</name>
<proteinExistence type="predicted"/>
<organism evidence="1 2">
    <name type="scientific">Afipia massiliensis</name>
    <dbReference type="NCBI Taxonomy" id="211460"/>
    <lineage>
        <taxon>Bacteria</taxon>
        <taxon>Pseudomonadati</taxon>
        <taxon>Pseudomonadota</taxon>
        <taxon>Alphaproteobacteria</taxon>
        <taxon>Hyphomicrobiales</taxon>
        <taxon>Nitrobacteraceae</taxon>
        <taxon>Afipia</taxon>
    </lineage>
</organism>
<keyword evidence="2" id="KW-1185">Reference proteome</keyword>
<dbReference type="Proteomes" id="UP000034832">
    <property type="component" value="Unassembled WGS sequence"/>
</dbReference>
<evidence type="ECO:0000313" key="1">
    <source>
        <dbReference type="EMBL" id="TKT72933.1"/>
    </source>
</evidence>
<dbReference type="RefSeq" id="WP_137325228.1">
    <property type="nucleotide sequence ID" value="NZ_LBIA02000001.1"/>
</dbReference>
<gene>
    <name evidence="1" type="ORF">YH63_016715</name>
</gene>
<protein>
    <submittedName>
        <fullName evidence="1">Uncharacterized protein</fullName>
    </submittedName>
</protein>
<dbReference type="EMBL" id="LBIA02000001">
    <property type="protein sequence ID" value="TKT72933.1"/>
    <property type="molecule type" value="Genomic_DNA"/>
</dbReference>
<comment type="caution">
    <text evidence="1">The sequence shown here is derived from an EMBL/GenBank/DDBJ whole genome shotgun (WGS) entry which is preliminary data.</text>
</comment>
<evidence type="ECO:0000313" key="2">
    <source>
        <dbReference type="Proteomes" id="UP000034832"/>
    </source>
</evidence>